<name>A0A3B1AJQ8_9ZZZZ</name>
<keyword evidence="1" id="KW-0975">Bacterial flagellum</keyword>
<dbReference type="Gene3D" id="6.10.280.190">
    <property type="match status" value="1"/>
</dbReference>
<dbReference type="InterPro" id="IPR001029">
    <property type="entry name" value="Flagellin_N"/>
</dbReference>
<dbReference type="Gene3D" id="1.20.1330.10">
    <property type="entry name" value="f41 fragment of flagellin, N-terminal domain"/>
    <property type="match status" value="1"/>
</dbReference>
<dbReference type="PANTHER" id="PTHR42792:SF2">
    <property type="entry name" value="FLAGELLIN"/>
    <property type="match status" value="1"/>
</dbReference>
<dbReference type="InterPro" id="IPR042187">
    <property type="entry name" value="Flagellin_C_sub2"/>
</dbReference>
<evidence type="ECO:0000256" key="1">
    <source>
        <dbReference type="ARBA" id="ARBA00023143"/>
    </source>
</evidence>
<organism evidence="4">
    <name type="scientific">hydrothermal vent metagenome</name>
    <dbReference type="NCBI Taxonomy" id="652676"/>
    <lineage>
        <taxon>unclassified sequences</taxon>
        <taxon>metagenomes</taxon>
        <taxon>ecological metagenomes</taxon>
    </lineage>
</organism>
<evidence type="ECO:0000259" key="3">
    <source>
        <dbReference type="Pfam" id="PF00700"/>
    </source>
</evidence>
<evidence type="ECO:0000313" key="4">
    <source>
        <dbReference type="EMBL" id="VAW94104.1"/>
    </source>
</evidence>
<dbReference type="InterPro" id="IPR001492">
    <property type="entry name" value="Flagellin"/>
</dbReference>
<dbReference type="Pfam" id="PF00669">
    <property type="entry name" value="Flagellin_N"/>
    <property type="match status" value="1"/>
</dbReference>
<gene>
    <name evidence="4" type="ORF">MNBD_GAMMA22-2147</name>
</gene>
<sequence>MPQIINTNIMSLNSQRHLNRSQDALQTSLQRLSSGLRINSAKDDAAGLAISERFTAQIRGLNQAIRNSNDGISLAQTAEGALSESGNILQRIRELSVQSANATNSASDRQALQAEVGQLVSELERIAVNTEFNGQKILDGTFGAAIFQVGANANQTIQATTSNFRTEQFGNYRIEGAGNSTGGAGRITGETINLNGHLGSSAIALSPSMSAQEVSELINAQTSNTGISSFAKTDIDMSFAAAGGFAFTVEGNGGITEEIAFTITETSGNDGLSAVVTAFNDISSKTGVTAKVNDDGSGVTLTHLTGGNISLTANANNLTAVNVGTSSLGANSTVVTTGQLTFDSDKSFGVTGQANQSVTLASEAAFLMSISEMDISTVEGANRTLAIVDAGLNTVNGQRAQFGAIQSRFESTIANLATNAENLSAARSRIRDTDFAMETAELTRAQILQQAGTAMLAQANVQPQNVLSLLQ</sequence>
<feature type="domain" description="Flagellin N-terminal" evidence="2">
    <location>
        <begin position="5"/>
        <end position="141"/>
    </location>
</feature>
<dbReference type="PRINTS" id="PR00207">
    <property type="entry name" value="FLAGELLIN"/>
</dbReference>
<accession>A0A3B1AJQ8</accession>
<dbReference type="AlphaFoldDB" id="A0A3B1AJQ8"/>
<dbReference type="PANTHER" id="PTHR42792">
    <property type="entry name" value="FLAGELLIN"/>
    <property type="match status" value="1"/>
</dbReference>
<dbReference type="Gene3D" id="2.30.220.10">
    <property type="entry name" value="f41 fragment of flagellin, C-terminal domain"/>
    <property type="match status" value="1"/>
</dbReference>
<feature type="domain" description="Flagellin C-terminal" evidence="3">
    <location>
        <begin position="385"/>
        <end position="470"/>
    </location>
</feature>
<dbReference type="Pfam" id="PF00700">
    <property type="entry name" value="Flagellin_C"/>
    <property type="match status" value="1"/>
</dbReference>
<dbReference type="InterPro" id="IPR046358">
    <property type="entry name" value="Flagellin_C"/>
</dbReference>
<dbReference type="Gene3D" id="2.170.280.10">
    <property type="entry name" value="f41 fragment of flagellin, middle domain"/>
    <property type="match status" value="1"/>
</dbReference>
<protein>
    <submittedName>
        <fullName evidence="4">Flagellin protein FlaB</fullName>
    </submittedName>
</protein>
<dbReference type="EMBL" id="UOFS01000014">
    <property type="protein sequence ID" value="VAW94104.1"/>
    <property type="molecule type" value="Genomic_DNA"/>
</dbReference>
<dbReference type="Gene3D" id="6.10.10.10">
    <property type="entry name" value="Flagellar export chaperone, C-terminal domain"/>
    <property type="match status" value="1"/>
</dbReference>
<proteinExistence type="predicted"/>
<evidence type="ECO:0000259" key="2">
    <source>
        <dbReference type="Pfam" id="PF00669"/>
    </source>
</evidence>
<keyword evidence="4" id="KW-0966">Cell projection</keyword>
<dbReference type="GO" id="GO:0009288">
    <property type="term" value="C:bacterial-type flagellum"/>
    <property type="evidence" value="ECO:0007669"/>
    <property type="project" value="InterPro"/>
</dbReference>
<keyword evidence="4" id="KW-0969">Cilium</keyword>
<reference evidence="4" key="1">
    <citation type="submission" date="2018-06" db="EMBL/GenBank/DDBJ databases">
        <authorList>
            <person name="Zhirakovskaya E."/>
        </authorList>
    </citation>
    <scope>NUCLEOTIDE SEQUENCE</scope>
</reference>
<keyword evidence="4" id="KW-0282">Flagellum</keyword>
<dbReference type="SUPFAM" id="SSF64518">
    <property type="entry name" value="Phase 1 flagellin"/>
    <property type="match status" value="1"/>
</dbReference>
<dbReference type="GO" id="GO:0005198">
    <property type="term" value="F:structural molecule activity"/>
    <property type="evidence" value="ECO:0007669"/>
    <property type="project" value="InterPro"/>
</dbReference>